<keyword evidence="6 8" id="KW-0378">Hydrolase</keyword>
<evidence type="ECO:0000256" key="1">
    <source>
        <dbReference type="ARBA" id="ARBA00001966"/>
    </source>
</evidence>
<protein>
    <submittedName>
        <fullName evidence="8">Putative exonuclease V, mitochondrial</fullName>
    </submittedName>
</protein>
<dbReference type="Proteomes" id="UP000038010">
    <property type="component" value="Unassembled WGS sequence"/>
</dbReference>
<dbReference type="GO" id="GO:0005634">
    <property type="term" value="C:nucleus"/>
    <property type="evidence" value="ECO:0007669"/>
    <property type="project" value="TreeGrafter"/>
</dbReference>
<dbReference type="EMBL" id="LFJN01000036">
    <property type="protein sequence ID" value="KPI35821.1"/>
    <property type="molecule type" value="Genomic_DNA"/>
</dbReference>
<dbReference type="GO" id="GO:0045145">
    <property type="term" value="F:single-stranded DNA 5'-3' DNA exonuclease activity"/>
    <property type="evidence" value="ECO:0007669"/>
    <property type="project" value="InterPro"/>
</dbReference>
<sequence length="513" mass="57870">MSTDVDDLQFSDFDPEDLDEISRLADDVEADTRLDVVDIEDYEPPHGIRLPASSPIQYNHISVQTVRAQSAEPEPPPADIAETAPEPDTRSPLERFRRPPKKALSVTDLVSPAWCELQYWYTLTRHGRKRRTPAMKQGTTVHQALEEEVHITVPVDTPTKEDGWGLRIWNVIQGIRTLRDNGCTRELEIWGTVGGEIVNGVIDELSYDCPDPNLEAKVDKQAGKKPVVPDLPERQTSIADFLAPASQQENGQSLEAALRPSQPMLKQKPIYVTDIKTRGSKTLPGLSAMRPAILQLHLYHHMLENLAQGNFALQQLAERYGFDTNAAFSDSFIAQVGSLNQEMSQSSNSSEDSLDILLKHNSLSSLWSFMLSEFRQTFLLPVESQAPTSTPQSVADLPAPEAQPTRLSPILTVEYLSATYEHRRGESTRQHSLGRKSFVFNSGYLKAYLEDSLNWWHGVREAKGVELQEAWKCRYCDFRDDCVWIHDRDRSAYQQAVDRKTMRSDPLSTKSEV</sequence>
<dbReference type="GO" id="GO:0036297">
    <property type="term" value="P:interstrand cross-link repair"/>
    <property type="evidence" value="ECO:0007669"/>
    <property type="project" value="TreeGrafter"/>
</dbReference>
<keyword evidence="4" id="KW-0411">Iron-sulfur</keyword>
<keyword evidence="9" id="KW-1185">Reference proteome</keyword>
<evidence type="ECO:0000256" key="4">
    <source>
        <dbReference type="ARBA" id="ARBA00022485"/>
    </source>
</evidence>
<keyword evidence="4" id="KW-0408">Iron</keyword>
<evidence type="ECO:0000256" key="6">
    <source>
        <dbReference type="ARBA" id="ARBA00022839"/>
    </source>
</evidence>
<accession>A0A0N0NIG9</accession>
<evidence type="ECO:0000313" key="9">
    <source>
        <dbReference type="Proteomes" id="UP000038010"/>
    </source>
</evidence>
<evidence type="ECO:0000313" key="8">
    <source>
        <dbReference type="EMBL" id="KPI35821.1"/>
    </source>
</evidence>
<dbReference type="GO" id="GO:0051539">
    <property type="term" value="F:4 iron, 4 sulfur cluster binding"/>
    <property type="evidence" value="ECO:0007669"/>
    <property type="project" value="UniProtKB-KW"/>
</dbReference>
<dbReference type="OrthoDB" id="354769at2759"/>
<dbReference type="GeneID" id="28731874"/>
<dbReference type="PANTHER" id="PTHR14464:SF4">
    <property type="entry name" value="EXONUCLEASE V"/>
    <property type="match status" value="1"/>
</dbReference>
<keyword evidence="5" id="KW-0540">Nuclease</keyword>
<feature type="region of interest" description="Disordered" evidence="7">
    <location>
        <begin position="66"/>
        <end position="95"/>
    </location>
</feature>
<dbReference type="Pfam" id="PF09810">
    <property type="entry name" value="Exo5"/>
    <property type="match status" value="1"/>
</dbReference>
<dbReference type="AlphaFoldDB" id="A0A0N0NIG9"/>
<comment type="cofactor">
    <cofactor evidence="1">
        <name>[4Fe-4S] cluster</name>
        <dbReference type="ChEBI" id="CHEBI:49883"/>
    </cofactor>
</comment>
<comment type="subunit">
    <text evidence="3">Monomer.</text>
</comment>
<dbReference type="GO" id="GO:0005739">
    <property type="term" value="C:mitochondrion"/>
    <property type="evidence" value="ECO:0007669"/>
    <property type="project" value="TreeGrafter"/>
</dbReference>
<dbReference type="PANTHER" id="PTHR14464">
    <property type="entry name" value="EXONUCLEASE V"/>
    <property type="match status" value="1"/>
</dbReference>
<evidence type="ECO:0000256" key="2">
    <source>
        <dbReference type="ARBA" id="ARBA00009797"/>
    </source>
</evidence>
<evidence type="ECO:0000256" key="7">
    <source>
        <dbReference type="SAM" id="MobiDB-lite"/>
    </source>
</evidence>
<comment type="similarity">
    <text evidence="2">Belongs to the EXO5 family.</text>
</comment>
<proteinExistence type="inferred from homology"/>
<keyword evidence="4" id="KW-0479">Metal-binding</keyword>
<dbReference type="RefSeq" id="XP_017995784.1">
    <property type="nucleotide sequence ID" value="XM_018139994.1"/>
</dbReference>
<comment type="caution">
    <text evidence="8">The sequence shown here is derived from an EMBL/GenBank/DDBJ whole genome shotgun (WGS) entry which is preliminary data.</text>
</comment>
<evidence type="ECO:0000256" key="3">
    <source>
        <dbReference type="ARBA" id="ARBA00011245"/>
    </source>
</evidence>
<organism evidence="8 9">
    <name type="scientific">Cyphellophora attinorum</name>
    <dbReference type="NCBI Taxonomy" id="1664694"/>
    <lineage>
        <taxon>Eukaryota</taxon>
        <taxon>Fungi</taxon>
        <taxon>Dikarya</taxon>
        <taxon>Ascomycota</taxon>
        <taxon>Pezizomycotina</taxon>
        <taxon>Eurotiomycetes</taxon>
        <taxon>Chaetothyriomycetidae</taxon>
        <taxon>Chaetothyriales</taxon>
        <taxon>Cyphellophoraceae</taxon>
        <taxon>Cyphellophora</taxon>
    </lineage>
</organism>
<keyword evidence="6 8" id="KW-0269">Exonuclease</keyword>
<reference evidence="8 9" key="1">
    <citation type="submission" date="2015-06" db="EMBL/GenBank/DDBJ databases">
        <title>Draft genome of the ant-associated black yeast Phialophora attae CBS 131958.</title>
        <authorList>
            <person name="Moreno L.F."/>
            <person name="Stielow B.J."/>
            <person name="de Hoog S."/>
            <person name="Vicente V.A."/>
            <person name="Weiss V.A."/>
            <person name="de Vries M."/>
            <person name="Cruz L.M."/>
            <person name="Souza E.M."/>
        </authorList>
    </citation>
    <scope>NUCLEOTIDE SEQUENCE [LARGE SCALE GENOMIC DNA]</scope>
    <source>
        <strain evidence="8 9">CBS 131958</strain>
    </source>
</reference>
<evidence type="ECO:0000256" key="5">
    <source>
        <dbReference type="ARBA" id="ARBA00022722"/>
    </source>
</evidence>
<dbReference type="InterPro" id="IPR019190">
    <property type="entry name" value="EXOV"/>
</dbReference>
<dbReference type="VEuPathDB" id="FungiDB:AB675_11170"/>
<gene>
    <name evidence="8" type="ORF">AB675_11170</name>
</gene>
<name>A0A0N0NIG9_9EURO</name>
<keyword evidence="4" id="KW-0004">4Fe-4S</keyword>